<keyword evidence="3" id="KW-1185">Reference proteome</keyword>
<accession>A0ABS4E428</accession>
<gene>
    <name evidence="2" type="ORF">J2Z17_004159</name>
</gene>
<evidence type="ECO:0000313" key="2">
    <source>
        <dbReference type="EMBL" id="MBP1852701.1"/>
    </source>
</evidence>
<reference evidence="2 3" key="1">
    <citation type="submission" date="2021-03" db="EMBL/GenBank/DDBJ databases">
        <title>Genomic Encyclopedia of Type Strains, Phase IV (KMG-IV): sequencing the most valuable type-strain genomes for metagenomic binning, comparative biology and taxonomic classification.</title>
        <authorList>
            <person name="Goeker M."/>
        </authorList>
    </citation>
    <scope>NUCLEOTIDE SEQUENCE [LARGE SCALE GENOMIC DNA]</scope>
    <source>
        <strain evidence="2 3">DSM 21600</strain>
    </source>
</reference>
<evidence type="ECO:0000313" key="3">
    <source>
        <dbReference type="Proteomes" id="UP000759443"/>
    </source>
</evidence>
<keyword evidence="1" id="KW-0175">Coiled coil</keyword>
<sequence length="120" mass="12923">MIKLAPYLIGGFAIAALLLGAAALVNSGLGKIRAMEAAAAKTAGDARDAYWRAEIEKANAEVARVRQNLAEQALKQQDLAARDIAGFEGDRTDLEKQNEALAEDDDRCGLSRDRVQLLVR</sequence>
<dbReference type="Proteomes" id="UP000759443">
    <property type="component" value="Unassembled WGS sequence"/>
</dbReference>
<comment type="caution">
    <text evidence="2">The sequence shown here is derived from an EMBL/GenBank/DDBJ whole genome shotgun (WGS) entry which is preliminary data.</text>
</comment>
<evidence type="ECO:0008006" key="4">
    <source>
        <dbReference type="Google" id="ProtNLM"/>
    </source>
</evidence>
<protein>
    <recommendedName>
        <fullName evidence="4">DUF3552 domain-containing protein</fullName>
    </recommendedName>
</protein>
<organism evidence="2 3">
    <name type="scientific">Rhizobium halophytocola</name>
    <dbReference type="NCBI Taxonomy" id="735519"/>
    <lineage>
        <taxon>Bacteria</taxon>
        <taxon>Pseudomonadati</taxon>
        <taxon>Pseudomonadota</taxon>
        <taxon>Alphaproteobacteria</taxon>
        <taxon>Hyphomicrobiales</taxon>
        <taxon>Rhizobiaceae</taxon>
        <taxon>Rhizobium/Agrobacterium group</taxon>
        <taxon>Rhizobium</taxon>
    </lineage>
</organism>
<feature type="coiled-coil region" evidence="1">
    <location>
        <begin position="52"/>
        <end position="104"/>
    </location>
</feature>
<dbReference type="EMBL" id="JAGGJU010000012">
    <property type="protein sequence ID" value="MBP1852701.1"/>
    <property type="molecule type" value="Genomic_DNA"/>
</dbReference>
<name>A0ABS4E428_9HYPH</name>
<proteinExistence type="predicted"/>
<evidence type="ECO:0000256" key="1">
    <source>
        <dbReference type="SAM" id="Coils"/>
    </source>
</evidence>
<dbReference type="RefSeq" id="WP_209947760.1">
    <property type="nucleotide sequence ID" value="NZ_JAGGJU010000012.1"/>
</dbReference>